<accession>A0A517LUU8</accession>
<keyword evidence="2" id="KW-1185">Reference proteome</keyword>
<dbReference type="AlphaFoldDB" id="A0A517LUU8"/>
<dbReference type="OrthoDB" id="53782at2"/>
<evidence type="ECO:0008006" key="3">
    <source>
        <dbReference type="Google" id="ProtNLM"/>
    </source>
</evidence>
<protein>
    <recommendedName>
        <fullName evidence="3">Type I restriction enzyme R protein N-terminal domain-containing protein</fullName>
    </recommendedName>
</protein>
<dbReference type="RefSeq" id="WP_145342117.1">
    <property type="nucleotide sequence ID" value="NZ_CP036261.1"/>
</dbReference>
<evidence type="ECO:0000313" key="2">
    <source>
        <dbReference type="Proteomes" id="UP000319557"/>
    </source>
</evidence>
<name>A0A517LUU8_9BACT</name>
<gene>
    <name evidence="1" type="ORF">EC9_05500</name>
</gene>
<reference evidence="1 2" key="1">
    <citation type="submission" date="2019-02" db="EMBL/GenBank/DDBJ databases">
        <title>Deep-cultivation of Planctomycetes and their phenomic and genomic characterization uncovers novel biology.</title>
        <authorList>
            <person name="Wiegand S."/>
            <person name="Jogler M."/>
            <person name="Boedeker C."/>
            <person name="Pinto D."/>
            <person name="Vollmers J."/>
            <person name="Rivas-Marin E."/>
            <person name="Kohn T."/>
            <person name="Peeters S.H."/>
            <person name="Heuer A."/>
            <person name="Rast P."/>
            <person name="Oberbeckmann S."/>
            <person name="Bunk B."/>
            <person name="Jeske O."/>
            <person name="Meyerdierks A."/>
            <person name="Storesund J.E."/>
            <person name="Kallscheuer N."/>
            <person name="Luecker S."/>
            <person name="Lage O.M."/>
            <person name="Pohl T."/>
            <person name="Merkel B.J."/>
            <person name="Hornburger P."/>
            <person name="Mueller R.-W."/>
            <person name="Bruemmer F."/>
            <person name="Labrenz M."/>
            <person name="Spormann A.M."/>
            <person name="Op den Camp H."/>
            <person name="Overmann J."/>
            <person name="Amann R."/>
            <person name="Jetten M.S.M."/>
            <person name="Mascher T."/>
            <person name="Medema M.H."/>
            <person name="Devos D.P."/>
            <person name="Kaster A.-K."/>
            <person name="Ovreas L."/>
            <person name="Rohde M."/>
            <person name="Galperin M.Y."/>
            <person name="Jogler C."/>
        </authorList>
    </citation>
    <scope>NUCLEOTIDE SEQUENCE [LARGE SCALE GENOMIC DNA]</scope>
    <source>
        <strain evidence="1 2">EC9</strain>
    </source>
</reference>
<evidence type="ECO:0000313" key="1">
    <source>
        <dbReference type="EMBL" id="QDS86388.1"/>
    </source>
</evidence>
<dbReference type="Proteomes" id="UP000319557">
    <property type="component" value="Chromosome"/>
</dbReference>
<organism evidence="1 2">
    <name type="scientific">Rosistilla ulvae</name>
    <dbReference type="NCBI Taxonomy" id="1930277"/>
    <lineage>
        <taxon>Bacteria</taxon>
        <taxon>Pseudomonadati</taxon>
        <taxon>Planctomycetota</taxon>
        <taxon>Planctomycetia</taxon>
        <taxon>Pirellulales</taxon>
        <taxon>Pirellulaceae</taxon>
        <taxon>Rosistilla</taxon>
    </lineage>
</organism>
<proteinExistence type="predicted"/>
<dbReference type="KEGG" id="ruv:EC9_05500"/>
<sequence length="528" mass="60909">MSRFSSFAWDLYKQSDEGKEAISRPLISHLQQLAELDTPQNFEHELRWMRQYNDNRDNTFFDEPIDIATFINQLVRDVEIPSQDAAINLFEEIVDNGIVIEFDDTDSFYFSILNDAKGEDESKRYYSEIYTLIAHISAGLHMRWPELFAPYFFSYRFDQFSTICRNYGIELPPVPGKRQERERAIYYARINEQLQKFRTAHGLTPAEFNAFLYDFAFKDLKLATHHNELPAASRVWFVIGGRGTHEDFDFVDNAQPTDVSFWQCGVETRPGDIVVLWCSSPRSCVHSIWRAVAPGFVDPFFYYYSTSRISRPIKIPDIPFSELSVHPTFADTPAVRARFQGRGGKPIPTSQYNAILEMAADKGFDTSILPSAPADLPTLDLNLKNERDVETQLIEPLLERLGYATPDYVRQLTVKIGRRERIIPDYAIGLRAHNGQTTVSILIEAKLDILSERQRDVDFRQARSYGKVLNAHQILLAARQGIWLYKNDLGDFDKDRFEFWNWIELGTADRFAELRDRIGKPAAMAKSS</sequence>
<dbReference type="EMBL" id="CP036261">
    <property type="protein sequence ID" value="QDS86388.1"/>
    <property type="molecule type" value="Genomic_DNA"/>
</dbReference>